<reference evidence="4 5" key="1">
    <citation type="submission" date="2024-06" db="EMBL/GenBank/DDBJ databases">
        <title>The Natural Products Discovery Center: Release of the First 8490 Sequenced Strains for Exploring Actinobacteria Biosynthetic Diversity.</title>
        <authorList>
            <person name="Kalkreuter E."/>
            <person name="Kautsar S.A."/>
            <person name="Yang D."/>
            <person name="Bader C.D."/>
            <person name="Teijaro C.N."/>
            <person name="Fluegel L."/>
            <person name="Davis C.M."/>
            <person name="Simpson J.R."/>
            <person name="Lauterbach L."/>
            <person name="Steele A.D."/>
            <person name="Gui C."/>
            <person name="Meng S."/>
            <person name="Li G."/>
            <person name="Viehrig K."/>
            <person name="Ye F."/>
            <person name="Su P."/>
            <person name="Kiefer A.F."/>
            <person name="Nichols A."/>
            <person name="Cepeda A.J."/>
            <person name="Yan W."/>
            <person name="Fan B."/>
            <person name="Jiang Y."/>
            <person name="Adhikari A."/>
            <person name="Zheng C.-J."/>
            <person name="Schuster L."/>
            <person name="Cowan T.M."/>
            <person name="Smanski M.J."/>
            <person name="Chevrette M.G."/>
            <person name="De Carvalho L.P.S."/>
            <person name="Shen B."/>
        </authorList>
    </citation>
    <scope>NUCLEOTIDE SEQUENCE [LARGE SCALE GENOMIC DNA]</scope>
    <source>
        <strain evidence="4 5">NPDC048946</strain>
    </source>
</reference>
<feature type="chain" id="PRO_5046278349" evidence="3">
    <location>
        <begin position="32"/>
        <end position="271"/>
    </location>
</feature>
<evidence type="ECO:0000256" key="1">
    <source>
        <dbReference type="SAM" id="MobiDB-lite"/>
    </source>
</evidence>
<evidence type="ECO:0000313" key="5">
    <source>
        <dbReference type="Proteomes" id="UP001551482"/>
    </source>
</evidence>
<gene>
    <name evidence="4" type="ORF">AB0C36_13795</name>
</gene>
<evidence type="ECO:0000256" key="3">
    <source>
        <dbReference type="SAM" id="SignalP"/>
    </source>
</evidence>
<name>A0ABV3DHD1_9ACTN</name>
<protein>
    <submittedName>
        <fullName evidence="4">Uncharacterized protein</fullName>
    </submittedName>
</protein>
<sequence length="271" mass="26176">MVKLTGRAAGSIAAAALATGATLMFAPTAHAGTTTGQANCPVPANIQQIMGGKTNLAGPQAYTVNGPATGAAGADVELDVDLGPSPAEVPLDVPGAKLTPTVELKTAGASTAPISVKAAQITMDLKKGGIDLPAFKLKIKIPASATAGKLDLTPTKLTLDVDAMGFKLPMVCTATGTGVVHSITVTAASTTGGTSSASSSSSSSSSTGTSSTGTTGTTGTTSGSSTGSLPKTGPLDDALSMGLVGGTVGLLGIGAVLIATRKVRASRNTPA</sequence>
<comment type="caution">
    <text evidence="4">The sequence shown here is derived from an EMBL/GenBank/DDBJ whole genome shotgun (WGS) entry which is preliminary data.</text>
</comment>
<keyword evidence="2" id="KW-1133">Transmembrane helix</keyword>
<feature type="transmembrane region" description="Helical" evidence="2">
    <location>
        <begin position="238"/>
        <end position="259"/>
    </location>
</feature>
<dbReference type="RefSeq" id="WP_358353340.1">
    <property type="nucleotide sequence ID" value="NZ_JBEZFP010000028.1"/>
</dbReference>
<accession>A0ABV3DHD1</accession>
<keyword evidence="3" id="KW-0732">Signal</keyword>
<keyword evidence="2" id="KW-0472">Membrane</keyword>
<feature type="region of interest" description="Disordered" evidence="1">
    <location>
        <begin position="189"/>
        <end position="233"/>
    </location>
</feature>
<evidence type="ECO:0000313" key="4">
    <source>
        <dbReference type="EMBL" id="MEU8134574.1"/>
    </source>
</evidence>
<evidence type="ECO:0000256" key="2">
    <source>
        <dbReference type="SAM" id="Phobius"/>
    </source>
</evidence>
<feature type="signal peptide" evidence="3">
    <location>
        <begin position="1"/>
        <end position="31"/>
    </location>
</feature>
<proteinExistence type="predicted"/>
<organism evidence="4 5">
    <name type="scientific">Streptodolium elevatio</name>
    <dbReference type="NCBI Taxonomy" id="3157996"/>
    <lineage>
        <taxon>Bacteria</taxon>
        <taxon>Bacillati</taxon>
        <taxon>Actinomycetota</taxon>
        <taxon>Actinomycetes</taxon>
        <taxon>Kitasatosporales</taxon>
        <taxon>Streptomycetaceae</taxon>
        <taxon>Streptodolium</taxon>
    </lineage>
</organism>
<dbReference type="EMBL" id="JBEZFP010000028">
    <property type="protein sequence ID" value="MEU8134574.1"/>
    <property type="molecule type" value="Genomic_DNA"/>
</dbReference>
<keyword evidence="5" id="KW-1185">Reference proteome</keyword>
<dbReference type="Proteomes" id="UP001551482">
    <property type="component" value="Unassembled WGS sequence"/>
</dbReference>
<keyword evidence="2" id="KW-0812">Transmembrane</keyword>
<feature type="compositionally biased region" description="Low complexity" evidence="1">
    <location>
        <begin position="189"/>
        <end position="228"/>
    </location>
</feature>